<dbReference type="RefSeq" id="WP_118173846.1">
    <property type="nucleotide sequence ID" value="NZ_JBBNFW010000187.1"/>
</dbReference>
<protein>
    <recommendedName>
        <fullName evidence="1">YqzN/YkzM domain-containing protein</fullName>
    </recommendedName>
</protein>
<feature type="domain" description="YqzN/YkzM" evidence="1">
    <location>
        <begin position="17"/>
        <end position="65"/>
    </location>
</feature>
<comment type="caution">
    <text evidence="2">The sequence shown here is derived from an EMBL/GenBank/DDBJ whole genome shotgun (WGS) entry which is preliminary data.</text>
</comment>
<reference evidence="2 3" key="1">
    <citation type="submission" date="2024-04" db="EMBL/GenBank/DDBJ databases">
        <title>Human intestinal bacterial collection.</title>
        <authorList>
            <person name="Pauvert C."/>
            <person name="Hitch T.C.A."/>
            <person name="Clavel T."/>
        </authorList>
    </citation>
    <scope>NUCLEOTIDE SEQUENCE [LARGE SCALE GENOMIC DNA]</scope>
    <source>
        <strain evidence="2 3">CLA-AA-H161</strain>
    </source>
</reference>
<evidence type="ECO:0000313" key="3">
    <source>
        <dbReference type="Proteomes" id="UP001470752"/>
    </source>
</evidence>
<gene>
    <name evidence="2" type="ORF">AAAX94_14775</name>
</gene>
<keyword evidence="3" id="KW-1185">Reference proteome</keyword>
<proteinExistence type="predicted"/>
<dbReference type="Pfam" id="PF26160">
    <property type="entry name" value="YqzN_YkzM"/>
    <property type="match status" value="1"/>
</dbReference>
<evidence type="ECO:0000313" key="2">
    <source>
        <dbReference type="EMBL" id="MEQ2414276.1"/>
    </source>
</evidence>
<accession>A0ABV1CPS2</accession>
<evidence type="ECO:0000259" key="1">
    <source>
        <dbReference type="Pfam" id="PF26160"/>
    </source>
</evidence>
<dbReference type="Proteomes" id="UP001470752">
    <property type="component" value="Unassembled WGS sequence"/>
</dbReference>
<sequence>MAAKETGNAQAEKVTASTFSKNDLIASAAVFNTTPAIMTGALYGVKKDELTKQEAADALAAFLKKPVHKGVK</sequence>
<name>A0ABV1CPS2_9FIRM</name>
<dbReference type="InterPro" id="IPR058869">
    <property type="entry name" value="YqzN_YkzM"/>
</dbReference>
<organism evidence="2 3">
    <name type="scientific">Blautia acetigignens</name>
    <dbReference type="NCBI Taxonomy" id="2981783"/>
    <lineage>
        <taxon>Bacteria</taxon>
        <taxon>Bacillati</taxon>
        <taxon>Bacillota</taxon>
        <taxon>Clostridia</taxon>
        <taxon>Lachnospirales</taxon>
        <taxon>Lachnospiraceae</taxon>
        <taxon>Blautia</taxon>
    </lineage>
</organism>
<dbReference type="EMBL" id="JBBNFW010000187">
    <property type="protein sequence ID" value="MEQ2414276.1"/>
    <property type="molecule type" value="Genomic_DNA"/>
</dbReference>